<dbReference type="Proteomes" id="UP000092461">
    <property type="component" value="Unassembled WGS sequence"/>
</dbReference>
<accession>A0A1B0CA30</accession>
<dbReference type="VEuPathDB" id="VectorBase:LLOJ000802"/>
<dbReference type="VEuPathDB" id="VectorBase:LLONM1_001786"/>
<protein>
    <recommendedName>
        <fullName evidence="1">BTB domain-containing protein</fullName>
    </recommendedName>
</protein>
<dbReference type="Pfam" id="PF00651">
    <property type="entry name" value="BTB"/>
    <property type="match status" value="1"/>
</dbReference>
<dbReference type="SUPFAM" id="SSF54695">
    <property type="entry name" value="POZ domain"/>
    <property type="match status" value="1"/>
</dbReference>
<dbReference type="AlphaFoldDB" id="A0A1B0CA30"/>
<evidence type="ECO:0000313" key="3">
    <source>
        <dbReference type="Proteomes" id="UP000092461"/>
    </source>
</evidence>
<dbReference type="Gene3D" id="3.30.710.10">
    <property type="entry name" value="Potassium Channel Kv1.1, Chain A"/>
    <property type="match status" value="1"/>
</dbReference>
<keyword evidence="3" id="KW-1185">Reference proteome</keyword>
<evidence type="ECO:0000313" key="2">
    <source>
        <dbReference type="EnsemblMetazoa" id="LLOJ000802-PA"/>
    </source>
</evidence>
<proteinExistence type="predicted"/>
<dbReference type="InterPro" id="IPR011333">
    <property type="entry name" value="SKP1/BTB/POZ_sf"/>
</dbReference>
<dbReference type="PROSITE" id="PS50097">
    <property type="entry name" value="BTB"/>
    <property type="match status" value="1"/>
</dbReference>
<reference evidence="2" key="1">
    <citation type="submission" date="2020-05" db="UniProtKB">
        <authorList>
            <consortium name="EnsemblMetazoa"/>
        </authorList>
    </citation>
    <scope>IDENTIFICATION</scope>
    <source>
        <strain evidence="2">Jacobina</strain>
    </source>
</reference>
<dbReference type="SMART" id="SM00225">
    <property type="entry name" value="BTB"/>
    <property type="match status" value="1"/>
</dbReference>
<dbReference type="EMBL" id="AJWK01003195">
    <property type="status" value="NOT_ANNOTATED_CDS"/>
    <property type="molecule type" value="Genomic_DNA"/>
</dbReference>
<feature type="domain" description="BTB" evidence="1">
    <location>
        <begin position="57"/>
        <end position="124"/>
    </location>
</feature>
<dbReference type="EnsemblMetazoa" id="LLOJ000802-RA">
    <property type="protein sequence ID" value="LLOJ000802-PA"/>
    <property type="gene ID" value="LLOJ000802"/>
</dbReference>
<organism evidence="2 3">
    <name type="scientific">Lutzomyia longipalpis</name>
    <name type="common">Sand fly</name>
    <dbReference type="NCBI Taxonomy" id="7200"/>
    <lineage>
        <taxon>Eukaryota</taxon>
        <taxon>Metazoa</taxon>
        <taxon>Ecdysozoa</taxon>
        <taxon>Arthropoda</taxon>
        <taxon>Hexapoda</taxon>
        <taxon>Insecta</taxon>
        <taxon>Pterygota</taxon>
        <taxon>Neoptera</taxon>
        <taxon>Endopterygota</taxon>
        <taxon>Diptera</taxon>
        <taxon>Nematocera</taxon>
        <taxon>Psychodoidea</taxon>
        <taxon>Psychodidae</taxon>
        <taxon>Lutzomyia</taxon>
        <taxon>Lutzomyia</taxon>
    </lineage>
</organism>
<evidence type="ECO:0000259" key="1">
    <source>
        <dbReference type="PROSITE" id="PS50097"/>
    </source>
</evidence>
<sequence length="403" mass="46087">MNLCPGTTVSSETTLNVKSDMKMEGNTGNTSSELAWNYENEDNTTRYSQLFNNPIMSDFTFRVVSEDTVVPGHKFIMSLCSSDFYNIFNLLKLDHYELIIEDVSLSSFLAFLEYCYTMKMNLSDDTTFKKTVEVLKLAQRFHMASLVRICEDHIKSKVYYNNCMILFKNKDLLSPESAARREIMRVVEQYFSILVLDQMNLDILVDLPLKDLHEIARHPLLNCNENEVSDVLMKWAKRNCEKNGISSDSTKNLRLILGEVFYEIRFPSMQIYSFSKFLAKYPGMLSHKEISNICSYICDGLHASSSSKSCMGFKCTPRHPRIPNESNEYIYSMIPFGLSLPSFNGAPKIDQQSFQMKCEIETTLPRKLIGFAFFAKKEGSILVNFCELECMCDAMIPAVAGSK</sequence>
<dbReference type="PANTHER" id="PTHR45774:SF3">
    <property type="entry name" value="BTB (POZ) DOMAIN-CONTAINING 2B-RELATED"/>
    <property type="match status" value="1"/>
</dbReference>
<dbReference type="PANTHER" id="PTHR45774">
    <property type="entry name" value="BTB/POZ DOMAIN-CONTAINING"/>
    <property type="match status" value="1"/>
</dbReference>
<dbReference type="InterPro" id="IPR000210">
    <property type="entry name" value="BTB/POZ_dom"/>
</dbReference>
<dbReference type="Gene3D" id="1.25.40.420">
    <property type="match status" value="1"/>
</dbReference>
<name>A0A1B0CA30_LUTLO</name>